<sequence>MTKEQSGGNAIGKMERKKLRARESWAPTASAGTGESEFEEREREQLGRRSPGEILAPWPDDIEPPMSATGGKTGILLPRDRTVVCPKKHSITFVRSV</sequence>
<dbReference type="RefSeq" id="WP_368006257.1">
    <property type="nucleotide sequence ID" value="NZ_JAMXFF010000012.1"/>
</dbReference>
<organism evidence="2 3">
    <name type="scientific">Laspinema palackyanum D2a</name>
    <dbReference type="NCBI Taxonomy" id="2953684"/>
    <lineage>
        <taxon>Bacteria</taxon>
        <taxon>Bacillati</taxon>
        <taxon>Cyanobacteriota</taxon>
        <taxon>Cyanophyceae</taxon>
        <taxon>Oscillatoriophycideae</taxon>
        <taxon>Oscillatoriales</taxon>
        <taxon>Laspinemataceae</taxon>
        <taxon>Laspinema</taxon>
        <taxon>Laspinema palackyanum</taxon>
    </lineage>
</organism>
<feature type="region of interest" description="Disordered" evidence="1">
    <location>
        <begin position="1"/>
        <end position="74"/>
    </location>
</feature>
<accession>A0ABT2MT66</accession>
<feature type="compositionally biased region" description="Basic and acidic residues" evidence="1">
    <location>
        <begin position="40"/>
        <end position="51"/>
    </location>
</feature>
<dbReference type="EMBL" id="JAMXFF010000012">
    <property type="protein sequence ID" value="MCT7966622.1"/>
    <property type="molecule type" value="Genomic_DNA"/>
</dbReference>
<comment type="caution">
    <text evidence="2">The sequence shown here is derived from an EMBL/GenBank/DDBJ whole genome shotgun (WGS) entry which is preliminary data.</text>
</comment>
<protein>
    <submittedName>
        <fullName evidence="2">Uncharacterized protein</fullName>
    </submittedName>
</protein>
<reference evidence="2 3" key="1">
    <citation type="journal article" date="2022" name="Front. Microbiol.">
        <title>High genomic differentiation and limited gene flow indicate recent cryptic speciation within the genus Laspinema (cyanobacteria).</title>
        <authorList>
            <person name="Stanojkovic A."/>
            <person name="Skoupy S."/>
            <person name="Skaloud P."/>
            <person name="Dvorak P."/>
        </authorList>
    </citation>
    <scope>NUCLEOTIDE SEQUENCE [LARGE SCALE GENOMIC DNA]</scope>
    <source>
        <strain evidence="2 3">D2a</strain>
    </source>
</reference>
<proteinExistence type="predicted"/>
<keyword evidence="3" id="KW-1185">Reference proteome</keyword>
<evidence type="ECO:0000313" key="3">
    <source>
        <dbReference type="Proteomes" id="UP001525890"/>
    </source>
</evidence>
<name>A0ABT2MT66_9CYAN</name>
<gene>
    <name evidence="2" type="ORF">NG799_09785</name>
</gene>
<evidence type="ECO:0000313" key="2">
    <source>
        <dbReference type="EMBL" id="MCT7966622.1"/>
    </source>
</evidence>
<evidence type="ECO:0000256" key="1">
    <source>
        <dbReference type="SAM" id="MobiDB-lite"/>
    </source>
</evidence>
<dbReference type="Proteomes" id="UP001525890">
    <property type="component" value="Unassembled WGS sequence"/>
</dbReference>